<dbReference type="AlphaFoldDB" id="A0A5D3BXA0"/>
<accession>A0A5D3BXA0</accession>
<evidence type="ECO:0000313" key="2">
    <source>
        <dbReference type="Proteomes" id="UP000321947"/>
    </source>
</evidence>
<organism evidence="1 2">
    <name type="scientific">Cucumis melo var. makuwa</name>
    <name type="common">Oriental melon</name>
    <dbReference type="NCBI Taxonomy" id="1194695"/>
    <lineage>
        <taxon>Eukaryota</taxon>
        <taxon>Viridiplantae</taxon>
        <taxon>Streptophyta</taxon>
        <taxon>Embryophyta</taxon>
        <taxon>Tracheophyta</taxon>
        <taxon>Spermatophyta</taxon>
        <taxon>Magnoliopsida</taxon>
        <taxon>eudicotyledons</taxon>
        <taxon>Gunneridae</taxon>
        <taxon>Pentapetalae</taxon>
        <taxon>rosids</taxon>
        <taxon>fabids</taxon>
        <taxon>Cucurbitales</taxon>
        <taxon>Cucurbitaceae</taxon>
        <taxon>Benincaseae</taxon>
        <taxon>Cucumis</taxon>
    </lineage>
</organism>
<protein>
    <submittedName>
        <fullName evidence="1">KH domain-containing protein</fullName>
    </submittedName>
</protein>
<evidence type="ECO:0000313" key="1">
    <source>
        <dbReference type="EMBL" id="TYK03725.1"/>
    </source>
</evidence>
<dbReference type="Proteomes" id="UP000321947">
    <property type="component" value="Unassembled WGS sequence"/>
</dbReference>
<sequence length="178" mass="19871">MSAKSASVVIFANALCRCRERLHRPIFHNVLTKVSFNIGVASTDAFQDYADVELRGAIIIELRRFTKANTRIPSKKNLPKVALEDDEMVQLDIWELDVAKEALVHIVTKLRANLFYREDALLVVLPVLLYLPLSADGSNSLSYDRREGKRHGRGHPYSSGYGGFNDLAGDVYGSYSGL</sequence>
<gene>
    <name evidence="1" type="ORF">E5676_scaffold863G00970</name>
</gene>
<dbReference type="EMBL" id="SSTD01014872">
    <property type="protein sequence ID" value="TYK03725.1"/>
    <property type="molecule type" value="Genomic_DNA"/>
</dbReference>
<comment type="caution">
    <text evidence="1">The sequence shown here is derived from an EMBL/GenBank/DDBJ whole genome shotgun (WGS) entry which is preliminary data.</text>
</comment>
<reference evidence="1 2" key="1">
    <citation type="submission" date="2019-08" db="EMBL/GenBank/DDBJ databases">
        <title>Draft genome sequences of two oriental melons (Cucumis melo L. var makuwa).</title>
        <authorList>
            <person name="Kwon S.-Y."/>
        </authorList>
    </citation>
    <scope>NUCLEOTIDE SEQUENCE [LARGE SCALE GENOMIC DNA]</scope>
    <source>
        <strain evidence="2">cv. Chang Bougi</strain>
        <tissue evidence="1">Leaf</tissue>
    </source>
</reference>
<name>A0A5D3BXA0_CUCMM</name>
<proteinExistence type="predicted"/>